<organism evidence="2 3">
    <name type="scientific">Bermanella marisrubri</name>
    <dbReference type="NCBI Taxonomy" id="207949"/>
    <lineage>
        <taxon>Bacteria</taxon>
        <taxon>Pseudomonadati</taxon>
        <taxon>Pseudomonadota</taxon>
        <taxon>Gammaproteobacteria</taxon>
        <taxon>Oceanospirillales</taxon>
        <taxon>Oceanospirillaceae</taxon>
        <taxon>Bermanella</taxon>
    </lineage>
</organism>
<dbReference type="HOGENOM" id="CLU_076018_0_0_6"/>
<dbReference type="GO" id="GO:0003824">
    <property type="term" value="F:catalytic activity"/>
    <property type="evidence" value="ECO:0007669"/>
    <property type="project" value="InterPro"/>
</dbReference>
<dbReference type="AlphaFoldDB" id="Q1MYV0"/>
<dbReference type="Proteomes" id="UP000004263">
    <property type="component" value="Unassembled WGS sequence"/>
</dbReference>
<accession>Q1MYV0</accession>
<dbReference type="STRING" id="207949.RED65_04909"/>
<protein>
    <recommendedName>
        <fullName evidence="1">Endonuclease/exonuclease/phosphatase domain-containing protein</fullName>
    </recommendedName>
</protein>
<evidence type="ECO:0000313" key="3">
    <source>
        <dbReference type="Proteomes" id="UP000004263"/>
    </source>
</evidence>
<sequence length="250" mass="29303">MRVVSWNCNGALRQKISAVESLEADILVIQECEDPALSTPLYRQWAGSYLWDGESKNRGIGVFSRNGHKIERIDWNSSFSVPGLKSSSKTLFWETKDLRLFLPFIVDNKYLFLAVWTKGRSEEVFSYIGQFWKYLQIHRTDLMQENTIILGDLNSNVRWDKPDRWWNHSDVISELDDMGFTSQYHRCFVEGQGLETIPTFFMHRNREKPYHIDYIFTSSDITDKCSLNIGSYEDWISKSDHVPLTLDCEF</sequence>
<keyword evidence="3" id="KW-1185">Reference proteome</keyword>
<feature type="domain" description="Endonuclease/exonuclease/phosphatase" evidence="1">
    <location>
        <begin position="4"/>
        <end position="227"/>
    </location>
</feature>
<dbReference type="InterPro" id="IPR036691">
    <property type="entry name" value="Endo/exonu/phosph_ase_sf"/>
</dbReference>
<dbReference type="SUPFAM" id="SSF56219">
    <property type="entry name" value="DNase I-like"/>
    <property type="match status" value="1"/>
</dbReference>
<gene>
    <name evidence="2" type="ORF">RED65_04909</name>
</gene>
<proteinExistence type="predicted"/>
<name>Q1MYV0_9GAMM</name>
<dbReference type="Pfam" id="PF03372">
    <property type="entry name" value="Exo_endo_phos"/>
    <property type="match status" value="1"/>
</dbReference>
<dbReference type="OrthoDB" id="583592at2"/>
<dbReference type="InterPro" id="IPR005135">
    <property type="entry name" value="Endo/exonuclease/phosphatase"/>
</dbReference>
<evidence type="ECO:0000259" key="1">
    <source>
        <dbReference type="Pfam" id="PF03372"/>
    </source>
</evidence>
<comment type="caution">
    <text evidence="2">The sequence shown here is derived from an EMBL/GenBank/DDBJ whole genome shotgun (WGS) entry which is preliminary data.</text>
</comment>
<dbReference type="EMBL" id="AAQH01000023">
    <property type="protein sequence ID" value="EAT11106.1"/>
    <property type="molecule type" value="Genomic_DNA"/>
</dbReference>
<dbReference type="Gene3D" id="3.60.10.10">
    <property type="entry name" value="Endonuclease/exonuclease/phosphatase"/>
    <property type="match status" value="1"/>
</dbReference>
<reference evidence="2 3" key="1">
    <citation type="submission" date="2006-03" db="EMBL/GenBank/DDBJ databases">
        <authorList>
            <person name="Pinhassi J."/>
            <person name="Pedros-Alio C."/>
            <person name="Ferriera S."/>
            <person name="Johnson J."/>
            <person name="Kravitz S."/>
            <person name="Halpern A."/>
            <person name="Remington K."/>
            <person name="Beeson K."/>
            <person name="Tran B."/>
            <person name="Rogers Y.-H."/>
            <person name="Friedman R."/>
            <person name="Venter J.C."/>
        </authorList>
    </citation>
    <scope>NUCLEOTIDE SEQUENCE [LARGE SCALE GENOMIC DNA]</scope>
    <source>
        <strain evidence="2 3">RED65</strain>
    </source>
</reference>
<dbReference type="RefSeq" id="WP_007016708.1">
    <property type="nucleotide sequence ID" value="NZ_AAQH01000023.1"/>
</dbReference>
<evidence type="ECO:0000313" key="2">
    <source>
        <dbReference type="EMBL" id="EAT11106.1"/>
    </source>
</evidence>